<evidence type="ECO:0000256" key="2">
    <source>
        <dbReference type="ARBA" id="ARBA00006824"/>
    </source>
</evidence>
<gene>
    <name evidence="7" type="ORF">CHIRRI_LOCUS8825</name>
</gene>
<dbReference type="OrthoDB" id="430207at2759"/>
<name>A0A9N9RYH5_9DIPT</name>
<dbReference type="PANTHER" id="PTHR11266:SF75">
    <property type="entry name" value="IP10007P-RELATED"/>
    <property type="match status" value="1"/>
</dbReference>
<comment type="subcellular location">
    <subcellularLocation>
        <location evidence="1">Membrane</location>
        <topology evidence="1">Multi-pass membrane protein</topology>
    </subcellularLocation>
</comment>
<dbReference type="GO" id="GO:0005739">
    <property type="term" value="C:mitochondrion"/>
    <property type="evidence" value="ECO:0007669"/>
    <property type="project" value="TreeGrafter"/>
</dbReference>
<evidence type="ECO:0008006" key="9">
    <source>
        <dbReference type="Google" id="ProtNLM"/>
    </source>
</evidence>
<evidence type="ECO:0000313" key="8">
    <source>
        <dbReference type="Proteomes" id="UP001153620"/>
    </source>
</evidence>
<keyword evidence="8" id="KW-1185">Reference proteome</keyword>
<feature type="transmembrane region" description="Helical" evidence="6">
    <location>
        <begin position="149"/>
        <end position="166"/>
    </location>
</feature>
<evidence type="ECO:0000256" key="3">
    <source>
        <dbReference type="ARBA" id="ARBA00022692"/>
    </source>
</evidence>
<evidence type="ECO:0000256" key="6">
    <source>
        <dbReference type="RuleBase" id="RU363053"/>
    </source>
</evidence>
<dbReference type="PANTHER" id="PTHR11266">
    <property type="entry name" value="PEROXISOMAL MEMBRANE PROTEIN 2, PXMP2 MPV17"/>
    <property type="match status" value="1"/>
</dbReference>
<dbReference type="EMBL" id="OU895878">
    <property type="protein sequence ID" value="CAG9805959.1"/>
    <property type="molecule type" value="Genomic_DNA"/>
</dbReference>
<sequence>MMSKVSKFFRARPLLKGMAVYSIIWPTSSIAQQLLAKEQIDLKKAFRFFLFGTFFVAPTLYGWIRLSSHMWPQTALRTGIAKSLTEQLSYGPATAVSFFVIMSLMEGKSFKEARMEVVDKFPPTFKVAICFWPFFSIINFSLINERNRVSFVAIASFCWTIFLAFMKTSDEDKVLVHHVGEKETVGNSNDESVTERMINTEKMIGFLNYLIWRI</sequence>
<dbReference type="Pfam" id="PF04117">
    <property type="entry name" value="Mpv17_PMP22"/>
    <property type="match status" value="1"/>
</dbReference>
<feature type="transmembrane region" description="Helical" evidence="6">
    <location>
        <begin position="87"/>
        <end position="105"/>
    </location>
</feature>
<reference evidence="7" key="2">
    <citation type="submission" date="2022-10" db="EMBL/GenBank/DDBJ databases">
        <authorList>
            <consortium name="ENA_rothamsted_submissions"/>
            <consortium name="culmorum"/>
            <person name="King R."/>
        </authorList>
    </citation>
    <scope>NUCLEOTIDE SEQUENCE</scope>
</reference>
<evidence type="ECO:0000256" key="5">
    <source>
        <dbReference type="ARBA" id="ARBA00023136"/>
    </source>
</evidence>
<protein>
    <recommendedName>
        <fullName evidence="9">Mpv17-like protein</fullName>
    </recommendedName>
</protein>
<comment type="similarity">
    <text evidence="2 6">Belongs to the peroxisomal membrane protein PXMP2/4 family.</text>
</comment>
<keyword evidence="4 6" id="KW-1133">Transmembrane helix</keyword>
<evidence type="ECO:0000313" key="7">
    <source>
        <dbReference type="EMBL" id="CAG9805959.1"/>
    </source>
</evidence>
<evidence type="ECO:0000256" key="1">
    <source>
        <dbReference type="ARBA" id="ARBA00004141"/>
    </source>
</evidence>
<dbReference type="InterPro" id="IPR007248">
    <property type="entry name" value="Mpv17_PMP22"/>
</dbReference>
<keyword evidence="5 6" id="KW-0472">Membrane</keyword>
<dbReference type="GO" id="GO:0016020">
    <property type="term" value="C:membrane"/>
    <property type="evidence" value="ECO:0007669"/>
    <property type="project" value="UniProtKB-SubCell"/>
</dbReference>
<reference evidence="7" key="1">
    <citation type="submission" date="2022-01" db="EMBL/GenBank/DDBJ databases">
        <authorList>
            <person name="King R."/>
        </authorList>
    </citation>
    <scope>NUCLEOTIDE SEQUENCE</scope>
</reference>
<dbReference type="Proteomes" id="UP001153620">
    <property type="component" value="Chromosome 2"/>
</dbReference>
<feature type="transmembrane region" description="Helical" evidence="6">
    <location>
        <begin position="46"/>
        <end position="66"/>
    </location>
</feature>
<accession>A0A9N9RYH5</accession>
<keyword evidence="3 6" id="KW-0812">Transmembrane</keyword>
<evidence type="ECO:0000256" key="4">
    <source>
        <dbReference type="ARBA" id="ARBA00022989"/>
    </source>
</evidence>
<organism evidence="7 8">
    <name type="scientific">Chironomus riparius</name>
    <dbReference type="NCBI Taxonomy" id="315576"/>
    <lineage>
        <taxon>Eukaryota</taxon>
        <taxon>Metazoa</taxon>
        <taxon>Ecdysozoa</taxon>
        <taxon>Arthropoda</taxon>
        <taxon>Hexapoda</taxon>
        <taxon>Insecta</taxon>
        <taxon>Pterygota</taxon>
        <taxon>Neoptera</taxon>
        <taxon>Endopterygota</taxon>
        <taxon>Diptera</taxon>
        <taxon>Nematocera</taxon>
        <taxon>Chironomoidea</taxon>
        <taxon>Chironomidae</taxon>
        <taxon>Chironominae</taxon>
        <taxon>Chironomus</taxon>
    </lineage>
</organism>
<proteinExistence type="inferred from homology"/>
<feature type="transmembrane region" description="Helical" evidence="6">
    <location>
        <begin position="125"/>
        <end position="142"/>
    </location>
</feature>
<dbReference type="AlphaFoldDB" id="A0A9N9RYH5"/>